<dbReference type="EMBL" id="BQNB010013802">
    <property type="protein sequence ID" value="GJT20441.1"/>
    <property type="molecule type" value="Genomic_DNA"/>
</dbReference>
<accession>A0ABQ5C0A7</accession>
<proteinExistence type="predicted"/>
<evidence type="ECO:0000313" key="2">
    <source>
        <dbReference type="EMBL" id="GJT20441.1"/>
    </source>
</evidence>
<evidence type="ECO:0000256" key="1">
    <source>
        <dbReference type="SAM" id="MobiDB-lite"/>
    </source>
</evidence>
<reference evidence="2" key="2">
    <citation type="submission" date="2022-01" db="EMBL/GenBank/DDBJ databases">
        <authorList>
            <person name="Yamashiro T."/>
            <person name="Shiraishi A."/>
            <person name="Satake H."/>
            <person name="Nakayama K."/>
        </authorList>
    </citation>
    <scope>NUCLEOTIDE SEQUENCE</scope>
</reference>
<protein>
    <submittedName>
        <fullName evidence="2">Uncharacterized protein</fullName>
    </submittedName>
</protein>
<feature type="region of interest" description="Disordered" evidence="1">
    <location>
        <begin position="1"/>
        <end position="29"/>
    </location>
</feature>
<name>A0ABQ5C0A7_9ASTR</name>
<organism evidence="2 3">
    <name type="scientific">Tanacetum coccineum</name>
    <dbReference type="NCBI Taxonomy" id="301880"/>
    <lineage>
        <taxon>Eukaryota</taxon>
        <taxon>Viridiplantae</taxon>
        <taxon>Streptophyta</taxon>
        <taxon>Embryophyta</taxon>
        <taxon>Tracheophyta</taxon>
        <taxon>Spermatophyta</taxon>
        <taxon>Magnoliopsida</taxon>
        <taxon>eudicotyledons</taxon>
        <taxon>Gunneridae</taxon>
        <taxon>Pentapetalae</taxon>
        <taxon>asterids</taxon>
        <taxon>campanulids</taxon>
        <taxon>Asterales</taxon>
        <taxon>Asteraceae</taxon>
        <taxon>Asteroideae</taxon>
        <taxon>Anthemideae</taxon>
        <taxon>Anthemidinae</taxon>
        <taxon>Tanacetum</taxon>
    </lineage>
</organism>
<dbReference type="Proteomes" id="UP001151760">
    <property type="component" value="Unassembled WGS sequence"/>
</dbReference>
<keyword evidence="3" id="KW-1185">Reference proteome</keyword>
<sequence>MPLDSHLDITSDHRPGSAGNTSITPDSVHAGGRVHYEELYEDEEHFIGICLQAPQEEHISYDVCFCESCLNEARILEEEPLNKVKRSNKPKRSRQKSWEKWSTLEEPSGKWDYHVRYDAPPDTTPIEEIAATGWGDEFSNDEVTPGKVIILEERSDWDDDERSGGKVLVIKERLAQNQQEFLDKYVPQWDENLAIQKQESESEWENPFAAKLLSKPTRRGVPMVNVGGMKKGEIVAIVEGEAHGGLGLRGGLLGVQTQSHIGRIIISKLTYKLGGLLLPSPISFRTEPQLGLYVRLGEMLGLRYPT</sequence>
<evidence type="ECO:0000313" key="3">
    <source>
        <dbReference type="Proteomes" id="UP001151760"/>
    </source>
</evidence>
<feature type="compositionally biased region" description="Basic and acidic residues" evidence="1">
    <location>
        <begin position="1"/>
        <end position="15"/>
    </location>
</feature>
<comment type="caution">
    <text evidence="2">The sequence shown here is derived from an EMBL/GenBank/DDBJ whole genome shotgun (WGS) entry which is preliminary data.</text>
</comment>
<reference evidence="2" key="1">
    <citation type="journal article" date="2022" name="Int. J. Mol. Sci.">
        <title>Draft Genome of Tanacetum Coccineum: Genomic Comparison of Closely Related Tanacetum-Family Plants.</title>
        <authorList>
            <person name="Yamashiro T."/>
            <person name="Shiraishi A."/>
            <person name="Nakayama K."/>
            <person name="Satake H."/>
        </authorList>
    </citation>
    <scope>NUCLEOTIDE SEQUENCE</scope>
</reference>
<gene>
    <name evidence="2" type="ORF">Tco_0890378</name>
</gene>